<organism evidence="8 9">
    <name type="scientific">Prorocentrum cordatum</name>
    <dbReference type="NCBI Taxonomy" id="2364126"/>
    <lineage>
        <taxon>Eukaryota</taxon>
        <taxon>Sar</taxon>
        <taxon>Alveolata</taxon>
        <taxon>Dinophyceae</taxon>
        <taxon>Prorocentrales</taxon>
        <taxon>Prorocentraceae</taxon>
        <taxon>Prorocentrum</taxon>
    </lineage>
</organism>
<evidence type="ECO:0000256" key="3">
    <source>
        <dbReference type="ARBA" id="ARBA00022989"/>
    </source>
</evidence>
<dbReference type="Gene3D" id="1.20.120.350">
    <property type="entry name" value="Voltage-gated potassium channels. Chain C"/>
    <property type="match status" value="1"/>
</dbReference>
<dbReference type="Pfam" id="PF00520">
    <property type="entry name" value="Ion_trans"/>
    <property type="match status" value="1"/>
</dbReference>
<evidence type="ECO:0000256" key="5">
    <source>
        <dbReference type="SAM" id="MobiDB-lite"/>
    </source>
</evidence>
<evidence type="ECO:0000259" key="7">
    <source>
        <dbReference type="Pfam" id="PF00520"/>
    </source>
</evidence>
<evidence type="ECO:0000256" key="1">
    <source>
        <dbReference type="ARBA" id="ARBA00004141"/>
    </source>
</evidence>
<keyword evidence="9" id="KW-1185">Reference proteome</keyword>
<feature type="region of interest" description="Disordered" evidence="5">
    <location>
        <begin position="1"/>
        <end position="38"/>
    </location>
</feature>
<reference evidence="8" key="1">
    <citation type="submission" date="2023-10" db="EMBL/GenBank/DDBJ databases">
        <authorList>
            <person name="Chen Y."/>
            <person name="Shah S."/>
            <person name="Dougan E. K."/>
            <person name="Thang M."/>
            <person name="Chan C."/>
        </authorList>
    </citation>
    <scope>NUCLEOTIDE SEQUENCE [LARGE SCALE GENOMIC DNA]</scope>
</reference>
<feature type="compositionally biased region" description="Low complexity" evidence="5">
    <location>
        <begin position="439"/>
        <end position="448"/>
    </location>
</feature>
<feature type="transmembrane region" description="Helical" evidence="6">
    <location>
        <begin position="813"/>
        <end position="834"/>
    </location>
</feature>
<dbReference type="EMBL" id="CAUYUJ010014393">
    <property type="protein sequence ID" value="CAK0840637.1"/>
    <property type="molecule type" value="Genomic_DNA"/>
</dbReference>
<proteinExistence type="predicted"/>
<dbReference type="InterPro" id="IPR005821">
    <property type="entry name" value="Ion_trans_dom"/>
</dbReference>
<feature type="transmembrane region" description="Helical" evidence="6">
    <location>
        <begin position="654"/>
        <end position="678"/>
    </location>
</feature>
<feature type="transmembrane region" description="Helical" evidence="6">
    <location>
        <begin position="744"/>
        <end position="764"/>
    </location>
</feature>
<feature type="region of interest" description="Disordered" evidence="5">
    <location>
        <begin position="430"/>
        <end position="516"/>
    </location>
</feature>
<name>A0ABN9T6F0_9DINO</name>
<dbReference type="PANTHER" id="PTHR38899">
    <property type="entry name" value="DOMAIN OOKINETE PROTEIN, PUTATIVE-RELATED"/>
    <property type="match status" value="1"/>
</dbReference>
<protein>
    <recommendedName>
        <fullName evidence="7">Ion transport domain-containing protein</fullName>
    </recommendedName>
</protein>
<feature type="compositionally biased region" description="Low complexity" evidence="5">
    <location>
        <begin position="374"/>
        <end position="383"/>
    </location>
</feature>
<dbReference type="InterPro" id="IPR027359">
    <property type="entry name" value="Volt_channel_dom_sf"/>
</dbReference>
<dbReference type="SUPFAM" id="SSF81324">
    <property type="entry name" value="Voltage-gated potassium channels"/>
    <property type="match status" value="1"/>
</dbReference>
<feature type="compositionally biased region" description="Basic and acidic residues" evidence="5">
    <location>
        <begin position="12"/>
        <end position="23"/>
    </location>
</feature>
<evidence type="ECO:0000256" key="6">
    <source>
        <dbReference type="SAM" id="Phobius"/>
    </source>
</evidence>
<dbReference type="Proteomes" id="UP001189429">
    <property type="component" value="Unassembled WGS sequence"/>
</dbReference>
<evidence type="ECO:0000256" key="4">
    <source>
        <dbReference type="ARBA" id="ARBA00023136"/>
    </source>
</evidence>
<evidence type="ECO:0000313" key="8">
    <source>
        <dbReference type="EMBL" id="CAK0840637.1"/>
    </source>
</evidence>
<feature type="compositionally biased region" description="Pro residues" evidence="5">
    <location>
        <begin position="350"/>
        <end position="359"/>
    </location>
</feature>
<feature type="transmembrane region" description="Helical" evidence="6">
    <location>
        <begin position="722"/>
        <end position="738"/>
    </location>
</feature>
<feature type="region of interest" description="Disordered" evidence="5">
    <location>
        <begin position="282"/>
        <end position="385"/>
    </location>
</feature>
<feature type="domain" description="Ion transport" evidence="7">
    <location>
        <begin position="584"/>
        <end position="802"/>
    </location>
</feature>
<evidence type="ECO:0000256" key="2">
    <source>
        <dbReference type="ARBA" id="ARBA00022692"/>
    </source>
</evidence>
<keyword evidence="3 6" id="KW-1133">Transmembrane helix</keyword>
<sequence>MPAPCTEHRRRPCEILKGVEDSKASPSTLEDDGASSASTEIGELGSDALVSSERQPVNQDRLAWLAPCENLIIFDWDDTLFPTTWLREQGLLENGAVITQQQDEQLQALADVVAVTLEVAKKRGGVAIVTNAEQGWVEMSCEAIMPSLRAHLEGVRIVSARSRHEKQGVFAPTTWKCLAFEELVDDFYSASGKSDMTLRRNIVSLGDSEHEMEALMWVAAGTECDAKCLKWVQQPGLEQLREQHELIAGLLDDVVDHDGNLDYEIGALPGVLSCRRGGARFERVSPVSPDRARRERPRRGADPAFRGLHRAAQAPRTAMDARPPAPAGPPVDLLELAGGASGSEDDRAPPGAPPPPPGGPQAFRGQGLPRCTVGPDASAGAAAHEADGAPGLGGWLARALLAERAAVAALLEARHDALVQQFERGGALARLAGRRRPSPGRSRTSPGALRATAPPCAPAPPAAGAAPPSEGALGWPPLPGALQAGGVEEARWPEAPHGQRPEAPLPDLAGGLARGKGGRSVTFVSTPGSCAASQRAAVPPSPAGLSATSPAHRMVQTVSDLSSLVFLKRDKGESPLARFVSSTAFEAAGAAVVILLAFCMALESQYAGLELGFQLGYGAYGQPAARSWPWAVRVFDALNWAMGMAFCLELALKLLGIGIVATLGNVWGCFDAAVTMLWIVETTLSFNEVVAHLDVSLFRLVRLLRLARFIRLVRMSKILDSLYLICTALAGSVSALGWSCIILFLAQVIVAFVLNETLSVVYFYDDRYDEEERREVFAYFGTFSRAILSTFEMTLANWPPVCRLLVENVSEWFVLPCLVHKLTVGFAVVGATVAD</sequence>
<accession>A0ABN9T6F0</accession>
<comment type="subcellular location">
    <subcellularLocation>
        <location evidence="1">Membrane</location>
        <topology evidence="1">Multi-pass membrane protein</topology>
    </subcellularLocation>
</comment>
<gene>
    <name evidence="8" type="ORF">PCOR1329_LOCUS36030</name>
</gene>
<dbReference type="PANTHER" id="PTHR38899:SF1">
    <property type="entry name" value="PROTEIN KINASE"/>
    <property type="match status" value="1"/>
</dbReference>
<keyword evidence="2 6" id="KW-0812">Transmembrane</keyword>
<evidence type="ECO:0000313" key="9">
    <source>
        <dbReference type="Proteomes" id="UP001189429"/>
    </source>
</evidence>
<keyword evidence="4 6" id="KW-0472">Membrane</keyword>
<comment type="caution">
    <text evidence="8">The sequence shown here is derived from an EMBL/GenBank/DDBJ whole genome shotgun (WGS) entry which is preliminary data.</text>
</comment>
<feature type="compositionally biased region" description="Basic and acidic residues" evidence="5">
    <location>
        <begin position="488"/>
        <end position="500"/>
    </location>
</feature>
<feature type="compositionally biased region" description="Basic and acidic residues" evidence="5">
    <location>
        <begin position="290"/>
        <end position="301"/>
    </location>
</feature>